<dbReference type="InterPro" id="IPR036259">
    <property type="entry name" value="MFS_trans_sf"/>
</dbReference>
<dbReference type="RefSeq" id="XP_016213832.1">
    <property type="nucleotide sequence ID" value="XM_016358214.1"/>
</dbReference>
<evidence type="ECO:0000256" key="3">
    <source>
        <dbReference type="ARBA" id="ARBA00022692"/>
    </source>
</evidence>
<sequence>MATPTPAAHQQDINEKPREDVIHLEQLASENSSRDAESQLSTGDEPMTFTKAMALVAMAFLWTGSQIPLYLYGGVPPYIYGDLGGLDRWTWFVLANLFALGATCPFVGSLSDLFGRRWVAIGGATLLVIGNIITSTSHNMNTFIGGMAIAGIGAGINELTSLAVTSELAPTKKRGLYVSILVFTIIPFCPSVLWGQLIAYYGSWRWIGLICGVWAFIGLVMTAIFYHPPPRDMTVGMTRREVLARIDYVGGFLSIGGFLMFMMALQWGGYQYKWGSAHVIATLVIGVVMIAAFCVYEKFFAKYPMFPGAIAKEPRILLLTLVITFISGSNFFSVLMFWPTQSYNVYGHDPWEVGKRNLCLGFPILAGACIGLALLSFTKGRIRELMLVSCCVMTAGGGAFAALNRDNLWLSYILLIISGLGIGGIVVPASIISTIICPDELIATVAALTLSIRVLGGAIGYAIYYNVFVQKFTVNAVKYLGAACYELGITKPEEIATVIGITGTGLLPTLKELPQVNSTEAYDKLVYAGQIAYAKSYPYVYYVSLAFGGVSIICALFLGDIKKYMTDHIAVHMDKGTHRHEEDKH</sequence>
<keyword evidence="2" id="KW-0813">Transport</keyword>
<feature type="transmembrane region" description="Helical" evidence="6">
    <location>
        <begin position="248"/>
        <end position="268"/>
    </location>
</feature>
<evidence type="ECO:0000256" key="1">
    <source>
        <dbReference type="ARBA" id="ARBA00004141"/>
    </source>
</evidence>
<dbReference type="AlphaFoldDB" id="A0A0D2AB09"/>
<dbReference type="InterPro" id="IPR020846">
    <property type="entry name" value="MFS_dom"/>
</dbReference>
<feature type="transmembrane region" description="Helical" evidence="6">
    <location>
        <begin position="118"/>
        <end position="137"/>
    </location>
</feature>
<dbReference type="Proteomes" id="UP000053259">
    <property type="component" value="Unassembled WGS sequence"/>
</dbReference>
<dbReference type="Pfam" id="PF06609">
    <property type="entry name" value="TRI12"/>
    <property type="match status" value="1"/>
</dbReference>
<keyword evidence="4 6" id="KW-1133">Transmembrane helix</keyword>
<evidence type="ECO:0000313" key="9">
    <source>
        <dbReference type="Proteomes" id="UP000053259"/>
    </source>
</evidence>
<gene>
    <name evidence="8" type="ORF">PV09_04798</name>
</gene>
<keyword evidence="5 6" id="KW-0472">Membrane</keyword>
<evidence type="ECO:0000256" key="4">
    <source>
        <dbReference type="ARBA" id="ARBA00022989"/>
    </source>
</evidence>
<keyword evidence="9" id="KW-1185">Reference proteome</keyword>
<feature type="transmembrane region" description="Helical" evidence="6">
    <location>
        <begin position="441"/>
        <end position="464"/>
    </location>
</feature>
<feature type="transmembrane region" description="Helical" evidence="6">
    <location>
        <begin position="206"/>
        <end position="227"/>
    </location>
</feature>
<dbReference type="EMBL" id="KN847542">
    <property type="protein sequence ID" value="KIW03963.1"/>
    <property type="molecule type" value="Genomic_DNA"/>
</dbReference>
<accession>A0A0D2AB09</accession>
<dbReference type="PANTHER" id="PTHR23501">
    <property type="entry name" value="MAJOR FACILITATOR SUPERFAMILY"/>
    <property type="match status" value="1"/>
</dbReference>
<dbReference type="GeneID" id="27312771"/>
<comment type="subcellular location">
    <subcellularLocation>
        <location evidence="1">Membrane</location>
        <topology evidence="1">Multi-pass membrane protein</topology>
    </subcellularLocation>
</comment>
<evidence type="ECO:0000256" key="6">
    <source>
        <dbReference type="SAM" id="Phobius"/>
    </source>
</evidence>
<evidence type="ECO:0000256" key="2">
    <source>
        <dbReference type="ARBA" id="ARBA00022448"/>
    </source>
</evidence>
<dbReference type="FunFam" id="1.20.1250.20:FF:000784">
    <property type="entry name" value="MFS drug efflux pump"/>
    <property type="match status" value="1"/>
</dbReference>
<dbReference type="PANTHER" id="PTHR23501:SF109">
    <property type="entry name" value="MAJOR FACILITATOR SUPERFAMILY (MFS) PROFILE DOMAIN-CONTAINING PROTEIN-RELATED"/>
    <property type="match status" value="1"/>
</dbReference>
<dbReference type="InParanoid" id="A0A0D2AB09"/>
<dbReference type="SUPFAM" id="SSF103473">
    <property type="entry name" value="MFS general substrate transporter"/>
    <property type="match status" value="1"/>
</dbReference>
<feature type="transmembrane region" description="Helical" evidence="6">
    <location>
        <begin position="143"/>
        <end position="164"/>
    </location>
</feature>
<evidence type="ECO:0000259" key="7">
    <source>
        <dbReference type="PROSITE" id="PS50850"/>
    </source>
</evidence>
<dbReference type="GO" id="GO:0005886">
    <property type="term" value="C:plasma membrane"/>
    <property type="evidence" value="ECO:0007669"/>
    <property type="project" value="TreeGrafter"/>
</dbReference>
<dbReference type="GO" id="GO:0022857">
    <property type="term" value="F:transmembrane transporter activity"/>
    <property type="evidence" value="ECO:0007669"/>
    <property type="project" value="InterPro"/>
</dbReference>
<feature type="transmembrane region" description="Helical" evidence="6">
    <location>
        <begin position="91"/>
        <end position="111"/>
    </location>
</feature>
<organism evidence="8 9">
    <name type="scientific">Verruconis gallopava</name>
    <dbReference type="NCBI Taxonomy" id="253628"/>
    <lineage>
        <taxon>Eukaryota</taxon>
        <taxon>Fungi</taxon>
        <taxon>Dikarya</taxon>
        <taxon>Ascomycota</taxon>
        <taxon>Pezizomycotina</taxon>
        <taxon>Dothideomycetes</taxon>
        <taxon>Pleosporomycetidae</taxon>
        <taxon>Venturiales</taxon>
        <taxon>Sympoventuriaceae</taxon>
        <taxon>Verruconis</taxon>
    </lineage>
</organism>
<proteinExistence type="predicted"/>
<dbReference type="OrthoDB" id="4161376at2759"/>
<dbReference type="PROSITE" id="PS50850">
    <property type="entry name" value="MFS"/>
    <property type="match status" value="1"/>
</dbReference>
<feature type="transmembrane region" description="Helical" evidence="6">
    <location>
        <begin position="52"/>
        <end position="71"/>
    </location>
</feature>
<feature type="transmembrane region" description="Helical" evidence="6">
    <location>
        <begin position="176"/>
        <end position="200"/>
    </location>
</feature>
<dbReference type="InterPro" id="IPR010573">
    <property type="entry name" value="MFS_Str1/Tri12-like"/>
</dbReference>
<feature type="transmembrane region" description="Helical" evidence="6">
    <location>
        <begin position="358"/>
        <end position="378"/>
    </location>
</feature>
<feature type="transmembrane region" description="Helical" evidence="6">
    <location>
        <begin position="316"/>
        <end position="338"/>
    </location>
</feature>
<feature type="transmembrane region" description="Helical" evidence="6">
    <location>
        <begin position="385"/>
        <end position="403"/>
    </location>
</feature>
<feature type="transmembrane region" description="Helical" evidence="6">
    <location>
        <begin position="409"/>
        <end position="429"/>
    </location>
</feature>
<feature type="transmembrane region" description="Helical" evidence="6">
    <location>
        <begin position="539"/>
        <end position="558"/>
    </location>
</feature>
<evidence type="ECO:0000256" key="5">
    <source>
        <dbReference type="ARBA" id="ARBA00023136"/>
    </source>
</evidence>
<feature type="transmembrane region" description="Helical" evidence="6">
    <location>
        <begin position="274"/>
        <end position="296"/>
    </location>
</feature>
<dbReference type="Gene3D" id="1.20.1250.20">
    <property type="entry name" value="MFS general substrate transporter like domains"/>
    <property type="match status" value="1"/>
</dbReference>
<protein>
    <recommendedName>
        <fullName evidence="7">Major facilitator superfamily (MFS) profile domain-containing protein</fullName>
    </recommendedName>
</protein>
<reference evidence="8 9" key="1">
    <citation type="submission" date="2015-01" db="EMBL/GenBank/DDBJ databases">
        <title>The Genome Sequence of Ochroconis gallopava CBS43764.</title>
        <authorList>
            <consortium name="The Broad Institute Genomics Platform"/>
            <person name="Cuomo C."/>
            <person name="de Hoog S."/>
            <person name="Gorbushina A."/>
            <person name="Stielow B."/>
            <person name="Teixiera M."/>
            <person name="Abouelleil A."/>
            <person name="Chapman S.B."/>
            <person name="Priest M."/>
            <person name="Young S.K."/>
            <person name="Wortman J."/>
            <person name="Nusbaum C."/>
            <person name="Birren B."/>
        </authorList>
    </citation>
    <scope>NUCLEOTIDE SEQUENCE [LARGE SCALE GENOMIC DNA]</scope>
    <source>
        <strain evidence="8 9">CBS 43764</strain>
    </source>
</reference>
<name>A0A0D2AB09_9PEZI</name>
<keyword evidence="3 6" id="KW-0812">Transmembrane</keyword>
<evidence type="ECO:0000313" key="8">
    <source>
        <dbReference type="EMBL" id="KIW03963.1"/>
    </source>
</evidence>
<feature type="domain" description="Major facilitator superfamily (MFS) profile" evidence="7">
    <location>
        <begin position="52"/>
        <end position="563"/>
    </location>
</feature>
<dbReference type="VEuPathDB" id="FungiDB:PV09_04798"/>